<dbReference type="Proteomes" id="UP000176998">
    <property type="component" value="Unassembled WGS sequence"/>
</dbReference>
<feature type="region of interest" description="Disordered" evidence="1">
    <location>
        <begin position="47"/>
        <end position="105"/>
    </location>
</feature>
<evidence type="ECO:0000256" key="1">
    <source>
        <dbReference type="SAM" id="MobiDB-lite"/>
    </source>
</evidence>
<protein>
    <submittedName>
        <fullName evidence="2">Uncharacterized protein</fullName>
    </submittedName>
</protein>
<reference evidence="2 3" key="1">
    <citation type="submission" date="2016-09" db="EMBL/GenBank/DDBJ databases">
        <authorList>
            <person name="Capua I."/>
            <person name="De Benedictis P."/>
            <person name="Joannis T."/>
            <person name="Lombin L.H."/>
            <person name="Cattoli G."/>
        </authorList>
    </citation>
    <scope>NUCLEOTIDE SEQUENCE [LARGE SCALE GENOMIC DNA]</scope>
    <source>
        <strain evidence="2 3">IMI 309357</strain>
    </source>
</reference>
<keyword evidence="3" id="KW-1185">Reference proteome</keyword>
<sequence length="291" mass="32366">MLGTSLPNLAFLVRRDGFLTTKKRIFRVTETEQTVFPGMYSIRAIPAAQSEIPDDGSTDFERTESTHQNAAFSKHHTSKLKEEHIRSSSSLEATETSKKNQRATATSINLNENPFILADRMTKITTAEPQITDMTVRAGQASRLSDCVSKRTDLNIAETQGDYGNPRCNATHAGHHPGRHSIACIVEQQSSLDMDDSEPLRPHLPLTDPVQNNIDKLYHRAEDLRRAQHIMEHLATGSTGITTSMQTSQNTIIPTPSEQQMPSRTEGYDFNRANLISFDTVMAENSESARA</sequence>
<gene>
    <name evidence="2" type="ORF">CORC01_05967</name>
</gene>
<evidence type="ECO:0000313" key="2">
    <source>
        <dbReference type="EMBL" id="OHE98701.1"/>
    </source>
</evidence>
<dbReference type="EMBL" id="MJBS01000043">
    <property type="protein sequence ID" value="OHE98701.1"/>
    <property type="molecule type" value="Genomic_DNA"/>
</dbReference>
<proteinExistence type="predicted"/>
<dbReference type="RefSeq" id="XP_022475850.1">
    <property type="nucleotide sequence ID" value="XM_022617609.1"/>
</dbReference>
<evidence type="ECO:0000313" key="3">
    <source>
        <dbReference type="Proteomes" id="UP000176998"/>
    </source>
</evidence>
<dbReference type="AlphaFoldDB" id="A0A1G4BBB5"/>
<accession>A0A1G4BBB5</accession>
<dbReference type="GeneID" id="34559119"/>
<name>A0A1G4BBB5_9PEZI</name>
<organism evidence="2 3">
    <name type="scientific">Colletotrichum orchidophilum</name>
    <dbReference type="NCBI Taxonomy" id="1209926"/>
    <lineage>
        <taxon>Eukaryota</taxon>
        <taxon>Fungi</taxon>
        <taxon>Dikarya</taxon>
        <taxon>Ascomycota</taxon>
        <taxon>Pezizomycotina</taxon>
        <taxon>Sordariomycetes</taxon>
        <taxon>Hypocreomycetidae</taxon>
        <taxon>Glomerellales</taxon>
        <taxon>Glomerellaceae</taxon>
        <taxon>Colletotrichum</taxon>
    </lineage>
</organism>
<dbReference type="OrthoDB" id="5209965at2759"/>
<comment type="caution">
    <text evidence="2">The sequence shown here is derived from an EMBL/GenBank/DDBJ whole genome shotgun (WGS) entry which is preliminary data.</text>
</comment>